<reference evidence="3" key="1">
    <citation type="submission" date="2020-06" db="EMBL/GenBank/DDBJ databases">
        <title>WGS assembly of Ceratodon purpureus strain R40.</title>
        <authorList>
            <person name="Carey S.B."/>
            <person name="Jenkins J."/>
            <person name="Shu S."/>
            <person name="Lovell J.T."/>
            <person name="Sreedasyam A."/>
            <person name="Maumus F."/>
            <person name="Tiley G.P."/>
            <person name="Fernandez-Pozo N."/>
            <person name="Barry K."/>
            <person name="Chen C."/>
            <person name="Wang M."/>
            <person name="Lipzen A."/>
            <person name="Daum C."/>
            <person name="Saski C.A."/>
            <person name="Payton A.C."/>
            <person name="Mcbreen J.C."/>
            <person name="Conrad R.E."/>
            <person name="Kollar L.M."/>
            <person name="Olsson S."/>
            <person name="Huttunen S."/>
            <person name="Landis J.B."/>
            <person name="Wickett N.J."/>
            <person name="Johnson M.G."/>
            <person name="Rensing S.A."/>
            <person name="Grimwood J."/>
            <person name="Schmutz J."/>
            <person name="Mcdaniel S.F."/>
        </authorList>
    </citation>
    <scope>NUCLEOTIDE SEQUENCE</scope>
    <source>
        <strain evidence="3">R40</strain>
    </source>
</reference>
<dbReference type="Proteomes" id="UP000822688">
    <property type="component" value="Chromosome 9"/>
</dbReference>
<evidence type="ECO:0000256" key="2">
    <source>
        <dbReference type="SAM" id="MobiDB-lite"/>
    </source>
</evidence>
<dbReference type="EMBL" id="CM026430">
    <property type="protein sequence ID" value="KAG0562160.1"/>
    <property type="molecule type" value="Genomic_DNA"/>
</dbReference>
<protein>
    <recommendedName>
        <fullName evidence="5">FCP1 homology domain-containing protein</fullName>
    </recommendedName>
</protein>
<comment type="caution">
    <text evidence="3">The sequence shown here is derived from an EMBL/GenBank/DDBJ whole genome shotgun (WGS) entry which is preliminary data.</text>
</comment>
<feature type="compositionally biased region" description="Polar residues" evidence="2">
    <location>
        <begin position="198"/>
        <end position="211"/>
    </location>
</feature>
<gene>
    <name evidence="3" type="ORF">KC19_9G122500</name>
</gene>
<evidence type="ECO:0000313" key="4">
    <source>
        <dbReference type="Proteomes" id="UP000822688"/>
    </source>
</evidence>
<dbReference type="InterPro" id="IPR023214">
    <property type="entry name" value="HAD_sf"/>
</dbReference>
<sequence>MAESEERARVTEALRHFFKPVPISDSDDDDGDDSSTYEPWTFKDPTKVKNWTLRWVAHTPYLTFATIFKGEVDDPEVIDMDTKVTECDNKGKDQIKILCSSTGANPYLFSIVVDVAENLFNPISLMESLSNSPFEEIVSTMRQEILDRKWATKDGRTLGAKSLAWKLRNVVCTLALRATEAKVKQNLGKSQVDVSRVTATGSQMGSQQTGRSRGKAIVPSQSRGASATPTPHSPLKKKGLEKKTDKPKPKKDLLLSAEDLATSLNSVLGELPKVNKAGEILDFDNANRIYQNFFSHCQDEFVFKTNGQPKKFSVDVTRCKPAPAAWTIRAYEKRGMEEMKNYLVNMPDRGQKQTLCLMPDTKARPQQESDLEGCTFHIINGQHSVAASKSLIEDNASEELLRDFRRWDAYIVWTKDHDKLRKISAFYNRVNHLAPFKPTWASNILAARKVWERYGKPQKKNAATGAADRRSTGPKSNPASKTYDNFLNAIRERFAMIDVAKHQAMDGTLPREFFKWLGNLTEADHQKMCKHILHKSGPSRKYTYPKVTIKQNTSVLEDCYSVKEWAERRKRKAVAQAEFNNINPTLHLFKRDGLDVPAWKQSKHVLLDWGIPDSYWTNSRATQFRNKSAKDLSPYAVEFFKTFLKVRHAFQCPSAEMWFLPFIREPRLSFGSWPSDIWRLSGDAVTVGIIDFRFLPTYKTRHNYTLENPFFMDFFNMIEEYGQPQFNDVRHWLLICGDDEDFAQVLTWVERNTLSGRRRVHSEYLPAPNERLGGHPPKSRIAMEPVKLLFLIDDNLLENEVSTPEPLSEYRTPDHPLYKDNRKFNERRYAMYPSELRMEFYLQVLDTFCSTGVAVYQLYAGTKSLIAAAMLSISSFVVADDSDSPHMVEAQALGLTLDPTDFSVDAYFVDKERFPEYGRAVRKGKGRAAEEGDDVDLGEDAPTEEQTPSSSAADISNESDAPPSDPVSQTASEGGVGRRLEFPDVDITRTDDERPGSAPELGSGSGRKTGGARSTGKPAQKKKKPNPTARQASPLGRAAPDPDIQAILAELQATKDRNQALQDQMAQQEKDIEKTVQAALQNVLQGMSNATLFPNAGPVLPNVQPIGSALPTSRILEILGSPTGRAKLPESDPSPASVPEPSHHCTDQVMRDPSPSPPRSPSHNQTQGDAPETSSVEDLWIVDDVVMAQTADEPVRTNMDLDVTAQCALTLPTCLEVFPSDQPQNSLGSMGPVEDRDVVEGQADDAQASGCDVSSSEELSPVPTRPQSGCTPNWPGKSFVSHDLSIHSASKPAAVGPKLVCVRPNCADFLRRLSAFATITVWSSMKTSTTKMICDYLFGPIRPIYPLRILGQEDCQRVPMGVDFRGRPVYMKEPGTQKDIFLKPMSDGLFRKFGGLYSEANTIFIDDSPIKHYQNNSYN</sequence>
<evidence type="ECO:0000313" key="3">
    <source>
        <dbReference type="EMBL" id="KAG0562160.1"/>
    </source>
</evidence>
<proteinExistence type="predicted"/>
<dbReference type="PANTHER" id="PTHR48469:SF1">
    <property type="match status" value="1"/>
</dbReference>
<accession>A0A8T0GT34</accession>
<feature type="non-terminal residue" evidence="3">
    <location>
        <position position="1419"/>
    </location>
</feature>
<dbReference type="InterPro" id="IPR036412">
    <property type="entry name" value="HAD-like_sf"/>
</dbReference>
<organism evidence="3 4">
    <name type="scientific">Ceratodon purpureus</name>
    <name type="common">Fire moss</name>
    <name type="synonym">Dicranum purpureum</name>
    <dbReference type="NCBI Taxonomy" id="3225"/>
    <lineage>
        <taxon>Eukaryota</taxon>
        <taxon>Viridiplantae</taxon>
        <taxon>Streptophyta</taxon>
        <taxon>Embryophyta</taxon>
        <taxon>Bryophyta</taxon>
        <taxon>Bryophytina</taxon>
        <taxon>Bryopsida</taxon>
        <taxon>Dicranidae</taxon>
        <taxon>Pseudoditrichales</taxon>
        <taxon>Ditrichaceae</taxon>
        <taxon>Ceratodon</taxon>
    </lineage>
</organism>
<feature type="coiled-coil region" evidence="1">
    <location>
        <begin position="1044"/>
        <end position="1078"/>
    </location>
</feature>
<feature type="compositionally biased region" description="Polar residues" evidence="2">
    <location>
        <begin position="219"/>
        <end position="230"/>
    </location>
</feature>
<keyword evidence="1" id="KW-0175">Coiled coil</keyword>
<dbReference type="PANTHER" id="PTHR48469">
    <property type="match status" value="1"/>
</dbReference>
<feature type="region of interest" description="Disordered" evidence="2">
    <location>
        <begin position="921"/>
        <end position="1044"/>
    </location>
</feature>
<feature type="compositionally biased region" description="Acidic residues" evidence="2">
    <location>
        <begin position="931"/>
        <end position="943"/>
    </location>
</feature>
<feature type="compositionally biased region" description="Basic and acidic residues" evidence="2">
    <location>
        <begin position="976"/>
        <end position="995"/>
    </location>
</feature>
<dbReference type="SUPFAM" id="SSF56784">
    <property type="entry name" value="HAD-like"/>
    <property type="match status" value="1"/>
</dbReference>
<feature type="region of interest" description="Disordered" evidence="2">
    <location>
        <begin position="1248"/>
        <end position="1273"/>
    </location>
</feature>
<dbReference type="Gene3D" id="3.40.50.1000">
    <property type="entry name" value="HAD superfamily/HAD-like"/>
    <property type="match status" value="1"/>
</dbReference>
<keyword evidence="4" id="KW-1185">Reference proteome</keyword>
<feature type="region of interest" description="Disordered" evidence="2">
    <location>
        <begin position="20"/>
        <end position="39"/>
    </location>
</feature>
<feature type="compositionally biased region" description="Acidic residues" evidence="2">
    <location>
        <begin position="25"/>
        <end position="35"/>
    </location>
</feature>
<evidence type="ECO:0000256" key="1">
    <source>
        <dbReference type="SAM" id="Coils"/>
    </source>
</evidence>
<feature type="compositionally biased region" description="Polar residues" evidence="2">
    <location>
        <begin position="1163"/>
        <end position="1174"/>
    </location>
</feature>
<feature type="region of interest" description="Disordered" evidence="2">
    <location>
        <begin position="457"/>
        <end position="482"/>
    </location>
</feature>
<feature type="compositionally biased region" description="Polar residues" evidence="2">
    <location>
        <begin position="944"/>
        <end position="959"/>
    </location>
</feature>
<feature type="region of interest" description="Disordered" evidence="2">
    <location>
        <begin position="1123"/>
        <end position="1174"/>
    </location>
</feature>
<feature type="compositionally biased region" description="Basic and acidic residues" evidence="2">
    <location>
        <begin position="241"/>
        <end position="251"/>
    </location>
</feature>
<feature type="compositionally biased region" description="Basic and acidic residues" evidence="2">
    <location>
        <begin position="1141"/>
        <end position="1150"/>
    </location>
</feature>
<name>A0A8T0GT34_CERPU</name>
<feature type="region of interest" description="Disordered" evidence="2">
    <location>
        <begin position="198"/>
        <end position="251"/>
    </location>
</feature>
<feature type="compositionally biased region" description="Polar residues" evidence="2">
    <location>
        <begin position="473"/>
        <end position="482"/>
    </location>
</feature>
<evidence type="ECO:0008006" key="5">
    <source>
        <dbReference type="Google" id="ProtNLM"/>
    </source>
</evidence>